<reference evidence="1" key="1">
    <citation type="submission" date="2023-10" db="EMBL/GenBank/DDBJ databases">
        <authorList>
            <person name="Chen Y."/>
            <person name="Shah S."/>
            <person name="Dougan E. K."/>
            <person name="Thang M."/>
            <person name="Chan C."/>
        </authorList>
    </citation>
    <scope>NUCLEOTIDE SEQUENCE [LARGE SCALE GENOMIC DNA]</scope>
</reference>
<name>A0ABN9V794_9DINO</name>
<feature type="non-terminal residue" evidence="1">
    <location>
        <position position="1"/>
    </location>
</feature>
<evidence type="ECO:0000313" key="1">
    <source>
        <dbReference type="EMBL" id="CAK0868779.1"/>
    </source>
</evidence>
<accession>A0ABN9V794</accession>
<dbReference type="Proteomes" id="UP001189429">
    <property type="component" value="Unassembled WGS sequence"/>
</dbReference>
<sequence length="143" mass="16060">GDKKARNMHLGKVKDMGFNKKQAGLINALLKQVLLATQMVRDLWAVKRDSAWVEVQPGELYNIRRLFRVIKCFDPPTRKVNIMMREVPMDQPSLESDEQPLPSPTLVRSLLQRALAEVGARWALGAAPRGAMEDIVQNAVDGQ</sequence>
<dbReference type="EMBL" id="CAUYUJ010016782">
    <property type="protein sequence ID" value="CAK0868779.1"/>
    <property type="molecule type" value="Genomic_DNA"/>
</dbReference>
<gene>
    <name evidence="1" type="ORF">PCOR1329_LOCUS55327</name>
</gene>
<feature type="non-terminal residue" evidence="1">
    <location>
        <position position="143"/>
    </location>
</feature>
<evidence type="ECO:0000313" key="2">
    <source>
        <dbReference type="Proteomes" id="UP001189429"/>
    </source>
</evidence>
<organism evidence="1 2">
    <name type="scientific">Prorocentrum cordatum</name>
    <dbReference type="NCBI Taxonomy" id="2364126"/>
    <lineage>
        <taxon>Eukaryota</taxon>
        <taxon>Sar</taxon>
        <taxon>Alveolata</taxon>
        <taxon>Dinophyceae</taxon>
        <taxon>Prorocentrales</taxon>
        <taxon>Prorocentraceae</taxon>
        <taxon>Prorocentrum</taxon>
    </lineage>
</organism>
<protein>
    <submittedName>
        <fullName evidence="1">Uncharacterized protein</fullName>
    </submittedName>
</protein>
<keyword evidence="2" id="KW-1185">Reference proteome</keyword>
<comment type="caution">
    <text evidence="1">The sequence shown here is derived from an EMBL/GenBank/DDBJ whole genome shotgun (WGS) entry which is preliminary data.</text>
</comment>
<proteinExistence type="predicted"/>